<feature type="compositionally biased region" description="Polar residues" evidence="1">
    <location>
        <begin position="601"/>
        <end position="614"/>
    </location>
</feature>
<feature type="compositionally biased region" description="Low complexity" evidence="1">
    <location>
        <begin position="846"/>
        <end position="867"/>
    </location>
</feature>
<feature type="compositionally biased region" description="Polar residues" evidence="1">
    <location>
        <begin position="335"/>
        <end position="345"/>
    </location>
</feature>
<feature type="compositionally biased region" description="Polar residues" evidence="1">
    <location>
        <begin position="522"/>
        <end position="544"/>
    </location>
</feature>
<keyword evidence="2" id="KW-0812">Transmembrane</keyword>
<feature type="region of interest" description="Disordered" evidence="1">
    <location>
        <begin position="977"/>
        <end position="1033"/>
    </location>
</feature>
<dbReference type="STRING" id="158607.A0A2P5IGB6"/>
<feature type="compositionally biased region" description="Basic residues" evidence="1">
    <location>
        <begin position="1007"/>
        <end position="1021"/>
    </location>
</feature>
<feature type="transmembrane region" description="Helical" evidence="2">
    <location>
        <begin position="1161"/>
        <end position="1181"/>
    </location>
</feature>
<reference evidence="3" key="1">
    <citation type="submission" date="2017-09" db="EMBL/GenBank/DDBJ databases">
        <title>Polyketide synthases of a Diaporthe helianthi virulent isolate.</title>
        <authorList>
            <person name="Baroncelli R."/>
        </authorList>
    </citation>
    <scope>NUCLEOTIDE SEQUENCE [LARGE SCALE GENOMIC DNA]</scope>
    <source>
        <strain evidence="3">7/96</strain>
    </source>
</reference>
<name>A0A2P5IGB6_DIAHE</name>
<sequence length="1188" mass="128368">MSAPDQDRPSLTPVRQQPSAIRIVPYSPPRAADSTEDLQQPQSGATADFPDFGRHDDGDDEGGDDEDEDDEDGYGSNWRRTNQTSEKKSSSSAGGRRIKQGPLALPSTAGSRLLLAKREDGVSGEKFATGAGTSGEGPRYLRPTTVAPAGPPPSNVASLAAINALHAPPTRGRLSSRHSASSHLSDVEPSSSSRASRSPSTGPRRPGSSRRGGFVAVLNEDKTFSLVPQRPRPDAEPELQPSLALDPRSSSALSDYSGLGAGFRSPHLPFYPSTPRVSQASSHEGYTSYASSQYDRPSSAFTSTGTIPDRSITPSTPVPSSPGSSTVHDFDDFITESSLTPQTNRLVGGLRKVPKTPDFKWRQSDESPTSDTTETPLPAVPEVSPTRAGDDNNDDDDDHLSQPAAHPTGSEQASVKSNTPSGGSDPNYVVYEPDSQPPSEAGLSDAAREREGSTAPEDTQLDPDLREQASFDSQQTASTEFESTNIKIYGHSESEGSEEALPAPPSDRAPSDSSSGLFVPLLQTQPSFRSIQSGASTTSANTNYKVYGPNSPGLPPVPEAEPPQETSGLRPAQSFLSAASIHSEPANWQVYGRASPATLASVESFNPPSPSGSYTPLLRPTSPPERSFLYAQEEEGGRSGTSDNETNYVVHGEPTPDQSPNRSPEASPPGIAVRPPRAGYSQEPPAPQPSQQLRRQPSSEGLGYYRSRSRSIENLHTKKSWRSATSSTSVSSIINEEAEDFFAGQAFLHGPPGQWEPQSVAGPSERQRQLDEQRERERRLAEQRASWAEEQEGPAPMALPTTPHQWSSQLSTVMSETEPGSSCGGTRSASLASGSQQGSHGRRSSRGWSSHSRQMLSISSSLAAELENASRSRSDSDPVERPSPVFNPRAGFHGTVRDHDEDGDGLADLQQITPRPSRQRLSDFFASSNSSERNLHSSHSGRSQSSSFNPNAIPTWAKVYYGSGERKWLRNMSISSMSDLGSSSRPGSVQNSGSPTTDHYPLGIYSPRRRPHEGRASRRHSATGSVDTEHAPMHEELGIRRSIRRITSSVWSPHLRRDVRARDRYSVWDPPSVSWSADSGMFGRRNAQVVLFVFGFIFPFAWMIAAVLPLPKPSPLAMVERYSSASDLGVRSREHEFERHIETVDELRHENATWWRTVNRFMSVVGLLIIGAVVGLAVAAVEQGWGRN</sequence>
<feature type="compositionally biased region" description="Low complexity" evidence="1">
    <location>
        <begin position="828"/>
        <end position="839"/>
    </location>
</feature>
<proteinExistence type="predicted"/>
<dbReference type="InParanoid" id="A0A2P5IGB6"/>
<feature type="compositionally biased region" description="Basic and acidic residues" evidence="1">
    <location>
        <begin position="765"/>
        <end position="782"/>
    </location>
</feature>
<feature type="compositionally biased region" description="Low complexity" evidence="1">
    <location>
        <begin position="177"/>
        <end position="213"/>
    </location>
</feature>
<dbReference type="EMBL" id="MAVT02000002">
    <property type="protein sequence ID" value="POS81548.1"/>
    <property type="molecule type" value="Genomic_DNA"/>
</dbReference>
<comment type="caution">
    <text evidence="3">The sequence shown here is derived from an EMBL/GenBank/DDBJ whole genome shotgun (WGS) entry which is preliminary data.</text>
</comment>
<feature type="compositionally biased region" description="Pro residues" evidence="1">
    <location>
        <begin position="552"/>
        <end position="561"/>
    </location>
</feature>
<keyword evidence="4" id="KW-1185">Reference proteome</keyword>
<feature type="compositionally biased region" description="Polar residues" evidence="1">
    <location>
        <begin position="275"/>
        <end position="306"/>
    </location>
</feature>
<feature type="compositionally biased region" description="Acidic residues" evidence="1">
    <location>
        <begin position="58"/>
        <end position="73"/>
    </location>
</feature>
<feature type="compositionally biased region" description="Low complexity" evidence="1">
    <location>
        <begin position="689"/>
        <end position="699"/>
    </location>
</feature>
<protein>
    <recommendedName>
        <fullName evidence="5">Serine-rich protein</fullName>
    </recommendedName>
</protein>
<feature type="compositionally biased region" description="Basic and acidic residues" evidence="1">
    <location>
        <begin position="355"/>
        <end position="365"/>
    </location>
</feature>
<accession>A0A2P5IGB6</accession>
<keyword evidence="2" id="KW-1133">Transmembrane helix</keyword>
<evidence type="ECO:0000313" key="3">
    <source>
        <dbReference type="EMBL" id="POS81548.1"/>
    </source>
</evidence>
<feature type="compositionally biased region" description="Basic and acidic residues" evidence="1">
    <location>
        <begin position="868"/>
        <end position="880"/>
    </location>
</feature>
<feature type="region of interest" description="Disordered" evidence="1">
    <location>
        <begin position="1"/>
        <end position="573"/>
    </location>
</feature>
<evidence type="ECO:0000313" key="4">
    <source>
        <dbReference type="Proteomes" id="UP000094444"/>
    </source>
</evidence>
<feature type="compositionally biased region" description="Low complexity" evidence="1">
    <location>
        <begin position="927"/>
        <end position="947"/>
    </location>
</feature>
<keyword evidence="2" id="KW-0472">Membrane</keyword>
<organism evidence="3 4">
    <name type="scientific">Diaporthe helianthi</name>
    <dbReference type="NCBI Taxonomy" id="158607"/>
    <lineage>
        <taxon>Eukaryota</taxon>
        <taxon>Fungi</taxon>
        <taxon>Dikarya</taxon>
        <taxon>Ascomycota</taxon>
        <taxon>Pezizomycotina</taxon>
        <taxon>Sordariomycetes</taxon>
        <taxon>Sordariomycetidae</taxon>
        <taxon>Diaporthales</taxon>
        <taxon>Diaporthaceae</taxon>
        <taxon>Diaporthe</taxon>
    </lineage>
</organism>
<feature type="transmembrane region" description="Helical" evidence="2">
    <location>
        <begin position="1089"/>
        <end position="1111"/>
    </location>
</feature>
<evidence type="ECO:0008006" key="5">
    <source>
        <dbReference type="Google" id="ProtNLM"/>
    </source>
</evidence>
<feature type="compositionally biased region" description="Polar residues" evidence="1">
    <location>
        <begin position="470"/>
        <end position="486"/>
    </location>
</feature>
<feature type="compositionally biased region" description="Polar residues" evidence="1">
    <location>
        <begin position="409"/>
        <end position="424"/>
    </location>
</feature>
<evidence type="ECO:0000256" key="2">
    <source>
        <dbReference type="SAM" id="Phobius"/>
    </source>
</evidence>
<feature type="compositionally biased region" description="Low complexity" evidence="1">
    <location>
        <begin position="977"/>
        <end position="988"/>
    </location>
</feature>
<feature type="compositionally biased region" description="Low complexity" evidence="1">
    <location>
        <begin position="722"/>
        <end position="731"/>
    </location>
</feature>
<gene>
    <name evidence="3" type="ORF">DHEL01_v200065</name>
</gene>
<dbReference type="AlphaFoldDB" id="A0A2P5IGB6"/>
<dbReference type="OrthoDB" id="4153178at2759"/>
<feature type="compositionally biased region" description="Polar residues" evidence="1">
    <location>
        <begin position="802"/>
        <end position="827"/>
    </location>
</feature>
<dbReference type="Proteomes" id="UP000094444">
    <property type="component" value="Unassembled WGS sequence"/>
</dbReference>
<feature type="region of interest" description="Disordered" evidence="1">
    <location>
        <begin position="743"/>
        <end position="949"/>
    </location>
</feature>
<evidence type="ECO:0000256" key="1">
    <source>
        <dbReference type="SAM" id="MobiDB-lite"/>
    </source>
</evidence>
<feature type="compositionally biased region" description="Low complexity" evidence="1">
    <location>
        <begin position="366"/>
        <end position="376"/>
    </location>
</feature>
<feature type="region of interest" description="Disordered" evidence="1">
    <location>
        <begin position="600"/>
        <end position="731"/>
    </location>
</feature>